<dbReference type="Pfam" id="PF14574">
    <property type="entry name" value="RACo_C_ter"/>
    <property type="match status" value="1"/>
</dbReference>
<evidence type="ECO:0000259" key="2">
    <source>
        <dbReference type="Pfam" id="PF17650"/>
    </source>
</evidence>
<dbReference type="Pfam" id="PF17650">
    <property type="entry name" value="RACo_linker"/>
    <property type="match status" value="1"/>
</dbReference>
<dbReference type="InterPro" id="IPR027980">
    <property type="entry name" value="RACo_C"/>
</dbReference>
<evidence type="ECO:0000259" key="1">
    <source>
        <dbReference type="Pfam" id="PF14574"/>
    </source>
</evidence>
<dbReference type="EMBL" id="CDGJ01000037">
    <property type="protein sequence ID" value="CEJ07095.1"/>
    <property type="molecule type" value="Genomic_DNA"/>
</dbReference>
<dbReference type="RefSeq" id="WP_240985113.1">
    <property type="nucleotide sequence ID" value="NZ_CDGJ01000037.1"/>
</dbReference>
<sequence>MSNPEVEPVILTGQSRTHLENLEPLSRKVFLPLSGPTPRDNRAIADRIRQALAPDYGRVAFPLSLMAELPGLWLLNNARGPLTVTLAETENSWRIMDIEAGDTRRNHLGLAIDIGTTTVVVYLVDLASGEILRHAPDYNGQVPLGEDILSRIRSAAEAEGLENLRQAVLGTLNRLIRRLSPAPGDTRAISAIAIGANTTMVHLLLGLNPASIAKVPYTPVVNNPGILTAAEIGLEVHPLAPVYCLPSVGSFLGGDVVAGILVSGLHRQTEVSLFVDIGTNGEIVLGCADWLAACAGAAGPALEGGVTTFGMRAEPGAIDRVSILPGGSPQVEFSTIGNIPARGICGSGLVDTLAELFLHGLVDRRAHLLNGQEQFLLVPRAETDPALDRDIAVSQADIDNLMATKGAVNAAIDLLLENVGCSWQEIHHFYAAGAFGQYLPVESAIAIGLYPDLPRAAIIRLGNSSGEGARQALLSRAKRLEAEAICSKLTYFELNAEPAFMDKFRSSKFLPHTDLARYPSVEKRLADQKSSEL</sequence>
<dbReference type="Proteomes" id="UP000836597">
    <property type="component" value="Chromosome"/>
</dbReference>
<dbReference type="Pfam" id="PF17651">
    <property type="entry name" value="Raco_middle"/>
    <property type="match status" value="1"/>
</dbReference>
<evidence type="ECO:0000313" key="4">
    <source>
        <dbReference type="EMBL" id="CAA7601608.1"/>
    </source>
</evidence>
<organism evidence="4">
    <name type="scientific">Acididesulfobacillus acetoxydans</name>
    <dbReference type="NCBI Taxonomy" id="1561005"/>
    <lineage>
        <taxon>Bacteria</taxon>
        <taxon>Bacillati</taxon>
        <taxon>Bacillota</taxon>
        <taxon>Clostridia</taxon>
        <taxon>Eubacteriales</taxon>
        <taxon>Peptococcaceae</taxon>
        <taxon>Acididesulfobacillus</taxon>
    </lineage>
</organism>
<feature type="domain" description="RACo linker region" evidence="2">
    <location>
        <begin position="22"/>
        <end position="104"/>
    </location>
</feature>
<evidence type="ECO:0000313" key="5">
    <source>
        <dbReference type="EMBL" id="CEJ07095.1"/>
    </source>
</evidence>
<dbReference type="Gene3D" id="3.30.420.480">
    <property type="entry name" value="Domain of unknown function (DUF4445)"/>
    <property type="match status" value="1"/>
</dbReference>
<dbReference type="AlphaFoldDB" id="A0A8S0W3F2"/>
<evidence type="ECO:0000313" key="6">
    <source>
        <dbReference type="Proteomes" id="UP001071230"/>
    </source>
</evidence>
<dbReference type="InterPro" id="IPR041414">
    <property type="entry name" value="Raco-like_middle"/>
</dbReference>
<evidence type="ECO:0000259" key="3">
    <source>
        <dbReference type="Pfam" id="PF17651"/>
    </source>
</evidence>
<proteinExistence type="predicted"/>
<dbReference type="PANTHER" id="PTHR42895:SF1">
    <property type="entry name" value="IRON-SULFUR CLUSTER PROTEIN"/>
    <property type="match status" value="1"/>
</dbReference>
<name>A0A8S0W3F2_9FIRM</name>
<dbReference type="EMBL" id="LR746496">
    <property type="protein sequence ID" value="CAA7601608.1"/>
    <property type="molecule type" value="Genomic_DNA"/>
</dbReference>
<feature type="domain" description="RACo-like middle region" evidence="3">
    <location>
        <begin position="108"/>
        <end position="268"/>
    </location>
</feature>
<dbReference type="InterPro" id="IPR052911">
    <property type="entry name" value="Corrinoid_activation_enz"/>
</dbReference>
<dbReference type="InterPro" id="IPR042259">
    <property type="entry name" value="Raco-like_middle_sf"/>
</dbReference>
<reference evidence="5" key="1">
    <citation type="submission" date="2014-11" db="EMBL/GenBank/DDBJ databases">
        <authorList>
            <person name="Hornung B.V."/>
        </authorList>
    </citation>
    <scope>NUCLEOTIDE SEQUENCE</scope>
    <source>
        <strain evidence="5">INE</strain>
    </source>
</reference>
<dbReference type="Gene3D" id="3.10.20.880">
    <property type="match status" value="1"/>
</dbReference>
<gene>
    <name evidence="5" type="ORF">DEACI_1551</name>
    <name evidence="4" type="ORF">DEACI_2275</name>
</gene>
<dbReference type="PANTHER" id="PTHR42895">
    <property type="entry name" value="IRON-SULFUR CLUSTER-BINDING PROTEIN-RELATED"/>
    <property type="match status" value="1"/>
</dbReference>
<dbReference type="Proteomes" id="UP001071230">
    <property type="component" value="Unassembled WGS sequence"/>
</dbReference>
<protein>
    <submittedName>
        <fullName evidence="5">Ferredoxin</fullName>
    </submittedName>
</protein>
<accession>A0A8S0W3F2</accession>
<feature type="domain" description="RACo C-terminal" evidence="1">
    <location>
        <begin position="270"/>
        <end position="521"/>
    </location>
</feature>
<dbReference type="InterPro" id="IPR040506">
    <property type="entry name" value="RACo_linker"/>
</dbReference>
<keyword evidence="6" id="KW-1185">Reference proteome</keyword>
<dbReference type="KEGG" id="aacx:DEACI_2275"/>
<reference evidence="4" key="2">
    <citation type="submission" date="2020-01" db="EMBL/GenBank/DDBJ databases">
        <authorList>
            <person name="Hornung B."/>
        </authorList>
    </citation>
    <scope>NUCLEOTIDE SEQUENCE</scope>
    <source>
        <strain evidence="4">PacBioINE</strain>
    </source>
</reference>